<evidence type="ECO:0000256" key="1">
    <source>
        <dbReference type="ARBA" id="ARBA00022475"/>
    </source>
</evidence>
<dbReference type="HAMAP" id="MF_02065">
    <property type="entry name" value="MltG"/>
    <property type="match status" value="1"/>
</dbReference>
<feature type="compositionally biased region" description="Basic and acidic residues" evidence="8">
    <location>
        <begin position="20"/>
        <end position="31"/>
    </location>
</feature>
<dbReference type="CDD" id="cd08010">
    <property type="entry name" value="MltG_like"/>
    <property type="match status" value="1"/>
</dbReference>
<evidence type="ECO:0000313" key="10">
    <source>
        <dbReference type="Proteomes" id="UP000469325"/>
    </source>
</evidence>
<evidence type="ECO:0000256" key="4">
    <source>
        <dbReference type="ARBA" id="ARBA00023136"/>
    </source>
</evidence>
<keyword evidence="2 7" id="KW-0812">Transmembrane</keyword>
<dbReference type="EC" id="4.2.2.29" evidence="7"/>
<dbReference type="Pfam" id="PF02618">
    <property type="entry name" value="YceG"/>
    <property type="match status" value="1"/>
</dbReference>
<dbReference type="GO" id="GO:0005886">
    <property type="term" value="C:plasma membrane"/>
    <property type="evidence" value="ECO:0007669"/>
    <property type="project" value="UniProtKB-SubCell"/>
</dbReference>
<evidence type="ECO:0000256" key="3">
    <source>
        <dbReference type="ARBA" id="ARBA00022989"/>
    </source>
</evidence>
<keyword evidence="5 7" id="KW-0456">Lyase</keyword>
<comment type="catalytic activity">
    <reaction evidence="7">
        <text>a peptidoglycan chain = a peptidoglycan chain with N-acetyl-1,6-anhydromuramyl-[peptide] at the reducing end + a peptidoglycan chain with N-acetylglucosamine at the non-reducing end.</text>
        <dbReference type="EC" id="4.2.2.29"/>
    </reaction>
</comment>
<feature type="transmembrane region" description="Helical" evidence="7">
    <location>
        <begin position="85"/>
        <end position="106"/>
    </location>
</feature>
<gene>
    <name evidence="7 9" type="primary">mltG</name>
    <name evidence="9" type="ORF">FYJ68_08095</name>
</gene>
<dbReference type="PANTHER" id="PTHR30518:SF2">
    <property type="entry name" value="ENDOLYTIC MUREIN TRANSGLYCOSYLASE"/>
    <property type="match status" value="1"/>
</dbReference>
<dbReference type="Proteomes" id="UP000469325">
    <property type="component" value="Unassembled WGS sequence"/>
</dbReference>
<evidence type="ECO:0000256" key="7">
    <source>
        <dbReference type="HAMAP-Rule" id="MF_02065"/>
    </source>
</evidence>
<keyword evidence="6 7" id="KW-0961">Cell wall biogenesis/degradation</keyword>
<comment type="subcellular location">
    <subcellularLocation>
        <location evidence="7">Cell membrane</location>
        <topology evidence="7">Single-pass membrane protein</topology>
    </subcellularLocation>
</comment>
<evidence type="ECO:0000256" key="5">
    <source>
        <dbReference type="ARBA" id="ARBA00023239"/>
    </source>
</evidence>
<proteinExistence type="inferred from homology"/>
<name>A0A6N7XT22_9ACTN</name>
<keyword evidence="3 7" id="KW-1133">Transmembrane helix</keyword>
<dbReference type="RefSeq" id="WP_154435708.1">
    <property type="nucleotide sequence ID" value="NZ_VUNC01000006.1"/>
</dbReference>
<reference evidence="9 10" key="1">
    <citation type="submission" date="2019-08" db="EMBL/GenBank/DDBJ databases">
        <title>In-depth cultivation of the pig gut microbiome towards novel bacterial diversity and tailored functional studies.</title>
        <authorList>
            <person name="Wylensek D."/>
            <person name="Hitch T.C.A."/>
            <person name="Clavel T."/>
        </authorList>
    </citation>
    <scope>NUCLEOTIDE SEQUENCE [LARGE SCALE GENOMIC DNA]</scope>
    <source>
        <strain evidence="9 10">CA-Schmier-601-WT-1</strain>
    </source>
</reference>
<evidence type="ECO:0000256" key="8">
    <source>
        <dbReference type="SAM" id="MobiDB-lite"/>
    </source>
</evidence>
<dbReference type="GO" id="GO:0071555">
    <property type="term" value="P:cell wall organization"/>
    <property type="evidence" value="ECO:0007669"/>
    <property type="project" value="UniProtKB-KW"/>
</dbReference>
<comment type="function">
    <text evidence="7">Functions as a peptidoglycan terminase that cleaves nascent peptidoglycan strands endolytically to terminate their elongation.</text>
</comment>
<dbReference type="AlphaFoldDB" id="A0A6N7XT22"/>
<dbReference type="GO" id="GO:0008932">
    <property type="term" value="F:lytic endotransglycosylase activity"/>
    <property type="evidence" value="ECO:0007669"/>
    <property type="project" value="UniProtKB-UniRule"/>
</dbReference>
<evidence type="ECO:0000256" key="2">
    <source>
        <dbReference type="ARBA" id="ARBA00022692"/>
    </source>
</evidence>
<dbReference type="Gene3D" id="3.30.1490.480">
    <property type="entry name" value="Endolytic murein transglycosylase"/>
    <property type="match status" value="1"/>
</dbReference>
<dbReference type="EMBL" id="VUNC01000006">
    <property type="protein sequence ID" value="MST73069.1"/>
    <property type="molecule type" value="Genomic_DNA"/>
</dbReference>
<keyword evidence="1 7" id="KW-1003">Cell membrane</keyword>
<dbReference type="InterPro" id="IPR003770">
    <property type="entry name" value="MLTG-like"/>
</dbReference>
<sequence length="426" mass="46082">MADNARRQGSHFSGQAQPRRGSEPFRRERPRPTSSGRTSVRGEAQGQPKRARYQGRVSERTARATQSAHHRTPGESHERRTRHRWVGVVLVVVALVAVGGVGLLAYRHFFGSRQDDTQQVQSGQQVSVTIPEGSDASSIAKILMDAGVISDSSAFFKEVQSQQAESSMKSGSYDLMTGANLSELVRQLVAGPNSTSKRITLAEGLTVTQTASKVEGTLGISSDDFTNQAKASNYVGDYAFLSGAGNDSLEGFLYGSTYDFGDTEISADAVIRAMLDQYQANVASLDFATAEASIKEKYGVTVSDYDILTIASIIEREALTDDDRAKIASVLYNRLKAGMALQSDATMGYVTGGSVTADDLKTESPYNTYLNKGLPPTPICSPSLASIKAALAPADTNYYYFWITESEHVFSETYEEHQKAIANATQ</sequence>
<comment type="similarity">
    <text evidence="7">Belongs to the transglycosylase MltG family.</text>
</comment>
<dbReference type="PANTHER" id="PTHR30518">
    <property type="entry name" value="ENDOLYTIC MUREIN TRANSGLYCOSYLASE"/>
    <property type="match status" value="1"/>
</dbReference>
<organism evidence="9 10">
    <name type="scientific">Olsenella porci</name>
    <dbReference type="NCBI Taxonomy" id="2652279"/>
    <lineage>
        <taxon>Bacteria</taxon>
        <taxon>Bacillati</taxon>
        <taxon>Actinomycetota</taxon>
        <taxon>Coriobacteriia</taxon>
        <taxon>Coriobacteriales</taxon>
        <taxon>Atopobiaceae</taxon>
        <taxon>Olsenella</taxon>
    </lineage>
</organism>
<feature type="region of interest" description="Disordered" evidence="8">
    <location>
        <begin position="1"/>
        <end position="80"/>
    </location>
</feature>
<keyword evidence="4 7" id="KW-0472">Membrane</keyword>
<protein>
    <recommendedName>
        <fullName evidence="7">Endolytic murein transglycosylase</fullName>
        <ecNumber evidence="7">4.2.2.29</ecNumber>
    </recommendedName>
    <alternativeName>
        <fullName evidence="7">Peptidoglycan lytic transglycosylase</fullName>
    </alternativeName>
    <alternativeName>
        <fullName evidence="7">Peptidoglycan polymerization terminase</fullName>
    </alternativeName>
</protein>
<comment type="caution">
    <text evidence="9">The sequence shown here is derived from an EMBL/GenBank/DDBJ whole genome shotgun (WGS) entry which is preliminary data.</text>
</comment>
<dbReference type="NCBIfam" id="TIGR00247">
    <property type="entry name" value="endolytic transglycosylase MltG"/>
    <property type="match status" value="1"/>
</dbReference>
<feature type="site" description="Important for catalytic activity" evidence="7">
    <location>
        <position position="317"/>
    </location>
</feature>
<evidence type="ECO:0000256" key="6">
    <source>
        <dbReference type="ARBA" id="ARBA00023316"/>
    </source>
</evidence>
<accession>A0A6N7XT22</accession>
<keyword evidence="10" id="KW-1185">Reference proteome</keyword>
<evidence type="ECO:0000313" key="9">
    <source>
        <dbReference type="EMBL" id="MST73069.1"/>
    </source>
</evidence>
<dbReference type="GO" id="GO:0009252">
    <property type="term" value="P:peptidoglycan biosynthetic process"/>
    <property type="evidence" value="ECO:0007669"/>
    <property type="project" value="UniProtKB-UniRule"/>
</dbReference>